<proteinExistence type="predicted"/>
<gene>
    <name evidence="1" type="ORF">PAHAL_8G260900</name>
</gene>
<sequence>MEPDAAWVPWDSQLASWSMEPPGVWIHGLPLDLVAPGLPVEYQYYPATEISSCCLQTSVPTSSTRGKLVDLDHAAAAAAATQNFDPIEKEAAQELEVDLQNMVLKIHVDPIHVFEKAAHDYKAGVDLMRLKIHRYPATIRALGELYTVPTTVAIGPYHHGRNHLKPAEKVKHVAAYHCIRESGRPVQEIYDAVVHAAGDARSLYDGGAVAGVGDDDFLPMMFYDACFLVQYMLTCTRAGLAQMDPALRSFFDANDNDVFRDIMQLENQLPWRVVEAVMRFRPVSVTEFVASLRGCLQDRKVNNSDEKPCALDEGYEPPHLLGLLRFYIVGRSHAKLPALPETDAISFSVSTIELAEIGVTLTPNRTTELIHMGIKEKGNLFAELSLAPLSLDDTRASLLVNMAALELCTTSSFHDAEDEESAVCSYLLLLGMIVDREEDVHELRRRRLLQGGGGLTNREALEFLTSLQGLRLGSRYVRTMEEIENYKLKRRTRTKVHAFVYRNMKTIVAAMSAIGAVAGIVGTLKSLKVVH</sequence>
<dbReference type="Proteomes" id="UP000243499">
    <property type="component" value="Chromosome 8"/>
</dbReference>
<dbReference type="AlphaFoldDB" id="A0A2S3IFW7"/>
<dbReference type="Gramene" id="PAN43733">
    <property type="protein sequence ID" value="PAN43733"/>
    <property type="gene ID" value="PAHAL_8G260900"/>
</dbReference>
<dbReference type="InterPro" id="IPR004158">
    <property type="entry name" value="DUF247_pln"/>
</dbReference>
<evidence type="ECO:0000313" key="1">
    <source>
        <dbReference type="EMBL" id="PAN43733.1"/>
    </source>
</evidence>
<dbReference type="EMBL" id="CM008053">
    <property type="protein sequence ID" value="PAN43733.1"/>
    <property type="molecule type" value="Genomic_DNA"/>
</dbReference>
<protein>
    <submittedName>
        <fullName evidence="1">Uncharacterized protein</fullName>
    </submittedName>
</protein>
<dbReference type="PANTHER" id="PTHR31549">
    <property type="entry name" value="PROTEIN, PUTATIVE (DUF247)-RELATED-RELATED"/>
    <property type="match status" value="1"/>
</dbReference>
<dbReference type="PANTHER" id="PTHR31549:SF32">
    <property type="match status" value="1"/>
</dbReference>
<dbReference type="Pfam" id="PF03140">
    <property type="entry name" value="DUF247"/>
    <property type="match status" value="1"/>
</dbReference>
<name>A0A2S3IFW7_9POAL</name>
<accession>A0A2S3IFW7</accession>
<organism evidence="1">
    <name type="scientific">Panicum hallii</name>
    <dbReference type="NCBI Taxonomy" id="206008"/>
    <lineage>
        <taxon>Eukaryota</taxon>
        <taxon>Viridiplantae</taxon>
        <taxon>Streptophyta</taxon>
        <taxon>Embryophyta</taxon>
        <taxon>Tracheophyta</taxon>
        <taxon>Spermatophyta</taxon>
        <taxon>Magnoliopsida</taxon>
        <taxon>Liliopsida</taxon>
        <taxon>Poales</taxon>
        <taxon>Poaceae</taxon>
        <taxon>PACMAD clade</taxon>
        <taxon>Panicoideae</taxon>
        <taxon>Panicodae</taxon>
        <taxon>Paniceae</taxon>
        <taxon>Panicinae</taxon>
        <taxon>Panicum</taxon>
        <taxon>Panicum sect. Panicum</taxon>
    </lineage>
</organism>
<reference evidence="1" key="1">
    <citation type="submission" date="2018-04" db="EMBL/GenBank/DDBJ databases">
        <title>WGS assembly of Panicum hallii.</title>
        <authorList>
            <person name="Lovell J."/>
            <person name="Jenkins J."/>
            <person name="Lowry D."/>
            <person name="Mamidi S."/>
            <person name="Sreedasyam A."/>
            <person name="Weng X."/>
            <person name="Barry K."/>
            <person name="Bonette J."/>
            <person name="Campitelli B."/>
            <person name="Daum C."/>
            <person name="Gordon S."/>
            <person name="Gould B."/>
            <person name="Lipzen A."/>
            <person name="Macqueen A."/>
            <person name="Palacio-Mejia J."/>
            <person name="Plott C."/>
            <person name="Shakirov E."/>
            <person name="Shu S."/>
            <person name="Yoshinaga Y."/>
            <person name="Zane M."/>
            <person name="Rokhsar D."/>
            <person name="Grimwood J."/>
            <person name="Schmutz J."/>
            <person name="Juenger T."/>
        </authorList>
    </citation>
    <scope>NUCLEOTIDE SEQUENCE [LARGE SCALE GENOMIC DNA]</scope>
    <source>
        <strain evidence="1">FIL2</strain>
    </source>
</reference>